<keyword evidence="8" id="KW-0969">Cilium</keyword>
<evidence type="ECO:0000256" key="3">
    <source>
        <dbReference type="ARBA" id="ARBA00023054"/>
    </source>
</evidence>
<evidence type="ECO:0000256" key="1">
    <source>
        <dbReference type="ARBA" id="ARBA00009764"/>
    </source>
</evidence>
<dbReference type="InterPro" id="IPR003481">
    <property type="entry name" value="FliD_N"/>
</dbReference>
<comment type="similarity">
    <text evidence="1 5">Belongs to the FliD family.</text>
</comment>
<keyword evidence="8" id="KW-0966">Cell projection</keyword>
<evidence type="ECO:0000256" key="4">
    <source>
        <dbReference type="ARBA" id="ARBA00023143"/>
    </source>
</evidence>
<dbReference type="OrthoDB" id="223089at2"/>
<protein>
    <recommendedName>
        <fullName evidence="5">Flagellar hook-associated protein 2</fullName>
        <shortName evidence="5">HAP2</shortName>
    </recommendedName>
    <alternativeName>
        <fullName evidence="5">Flagellar cap protein</fullName>
    </alternativeName>
</protein>
<dbReference type="InterPro" id="IPR040026">
    <property type="entry name" value="FliD"/>
</dbReference>
<feature type="domain" description="Flagellar hook-associated protein 2 N-terminal" evidence="6">
    <location>
        <begin position="9"/>
        <end position="107"/>
    </location>
</feature>
<keyword evidence="8" id="KW-0282">Flagellum</keyword>
<sequence>MPTIDGLITGIDTESIIEGLLQIQQNQIDILQSRKTKVLTEQTAFRGLEAQLVSLRSQAGRLNNLQSNVFQQRSVSVSDEGAVIATATRNAAVGTYQIRINQLAAAHQVASQGFSDDNAAVTEGTFTLRVGDRPESTITVDSSNNTLQGFVDAINAADAGVTASIIRDGSGSSTPYRILLSSEHTGADNEISVTNNLAASSGNATQPVFDFATPVQAAANASVSLGEGAGAITVESDTNEVEGLLSGVTLNLLAADASKPIVVDIRRDTESAVTALQDFVDTYNALMDFVDEQVRYDPESDIGGILLGNRSVIDIQNTIRSTVLDVVPGVSGNLNRLTALGVSVTDTGRLELNVTKLQDVLNGRAEGISPDDVTNLFALNAESNNSNINFVLASTRTKASDTPYQVDITQAAERASITGANTLAASTVIDSSNNTLDLTIDGAEISVTLSDGTYTEQELAAELESVINAHPDMIGREVVAGVDGSNQLTLTSASYGSVSQVTIRGGSAVTDLGLAGTENEVGKDVQGFFIVDGVTEEATGSGRLLSGKLDNENTADIQLRVTLTASQVQAGVDGELTVTEGLAARLQTTLNDLLDPVDGRIQSIDDSFDEQQESIQASIDRQQTAFEQQQERLIQEFLALETAVSQLQTTSSFLAAQLASLPTVQAGG</sequence>
<dbReference type="RefSeq" id="WP_145371351.1">
    <property type="nucleotide sequence ID" value="NZ_CP036275.1"/>
</dbReference>
<name>A0A517ZCN4_9PLAN</name>
<dbReference type="Pfam" id="PF07195">
    <property type="entry name" value="FliD_C"/>
    <property type="match status" value="2"/>
</dbReference>
<feature type="domain" description="Flagellar hook-associated protein 2 C-terminal" evidence="7">
    <location>
        <begin position="573"/>
        <end position="648"/>
    </location>
</feature>
<dbReference type="GO" id="GO:0007155">
    <property type="term" value="P:cell adhesion"/>
    <property type="evidence" value="ECO:0007669"/>
    <property type="project" value="InterPro"/>
</dbReference>
<evidence type="ECO:0000259" key="7">
    <source>
        <dbReference type="Pfam" id="PF07195"/>
    </source>
</evidence>
<dbReference type="Proteomes" id="UP000320496">
    <property type="component" value="Chromosome"/>
</dbReference>
<dbReference type="InterPro" id="IPR010809">
    <property type="entry name" value="FliD_C"/>
</dbReference>
<evidence type="ECO:0000313" key="9">
    <source>
        <dbReference type="Proteomes" id="UP000320496"/>
    </source>
</evidence>
<dbReference type="PANTHER" id="PTHR30288:SF0">
    <property type="entry name" value="FLAGELLAR HOOK-ASSOCIATED PROTEIN 2"/>
    <property type="match status" value="1"/>
</dbReference>
<gene>
    <name evidence="8" type="primary">fliD</name>
    <name evidence="8" type="ORF">Mal4_45670</name>
</gene>
<dbReference type="Pfam" id="PF02465">
    <property type="entry name" value="FliD_N"/>
    <property type="match status" value="1"/>
</dbReference>
<keyword evidence="9" id="KW-1185">Reference proteome</keyword>
<comment type="subcellular location">
    <subcellularLocation>
        <location evidence="5">Secreted</location>
    </subcellularLocation>
    <subcellularLocation>
        <location evidence="5">Bacterial flagellum</location>
    </subcellularLocation>
</comment>
<evidence type="ECO:0000256" key="5">
    <source>
        <dbReference type="RuleBase" id="RU362066"/>
    </source>
</evidence>
<dbReference type="KEGG" id="mri:Mal4_45670"/>
<comment type="subunit">
    <text evidence="2 5">Homopentamer.</text>
</comment>
<dbReference type="GO" id="GO:0071973">
    <property type="term" value="P:bacterial-type flagellum-dependent cell motility"/>
    <property type="evidence" value="ECO:0007669"/>
    <property type="project" value="TreeGrafter"/>
</dbReference>
<keyword evidence="4 5" id="KW-0975">Bacterial flagellum</keyword>
<dbReference type="GO" id="GO:0009424">
    <property type="term" value="C:bacterial-type flagellum hook"/>
    <property type="evidence" value="ECO:0007669"/>
    <property type="project" value="UniProtKB-UniRule"/>
</dbReference>
<reference evidence="8 9" key="1">
    <citation type="submission" date="2019-02" db="EMBL/GenBank/DDBJ databases">
        <title>Deep-cultivation of Planctomycetes and their phenomic and genomic characterization uncovers novel biology.</title>
        <authorList>
            <person name="Wiegand S."/>
            <person name="Jogler M."/>
            <person name="Boedeker C."/>
            <person name="Pinto D."/>
            <person name="Vollmers J."/>
            <person name="Rivas-Marin E."/>
            <person name="Kohn T."/>
            <person name="Peeters S.H."/>
            <person name="Heuer A."/>
            <person name="Rast P."/>
            <person name="Oberbeckmann S."/>
            <person name="Bunk B."/>
            <person name="Jeske O."/>
            <person name="Meyerdierks A."/>
            <person name="Storesund J.E."/>
            <person name="Kallscheuer N."/>
            <person name="Luecker S."/>
            <person name="Lage O.M."/>
            <person name="Pohl T."/>
            <person name="Merkel B.J."/>
            <person name="Hornburger P."/>
            <person name="Mueller R.-W."/>
            <person name="Bruemmer F."/>
            <person name="Labrenz M."/>
            <person name="Spormann A.M."/>
            <person name="Op den Camp H."/>
            <person name="Overmann J."/>
            <person name="Amann R."/>
            <person name="Jetten M.S.M."/>
            <person name="Mascher T."/>
            <person name="Medema M.H."/>
            <person name="Devos D.P."/>
            <person name="Kaster A.-K."/>
            <person name="Ovreas L."/>
            <person name="Rohde M."/>
            <person name="Galperin M.Y."/>
            <person name="Jogler C."/>
        </authorList>
    </citation>
    <scope>NUCLEOTIDE SEQUENCE [LARGE SCALE GENOMIC DNA]</scope>
    <source>
        <strain evidence="8 9">Mal4</strain>
    </source>
</reference>
<comment type="function">
    <text evidence="5">Required for morphogenesis and for the elongation of the flagellar filament by facilitating polymerization of the flagellin monomers at the tip of growing filament. Forms a capping structure, which prevents flagellin subunits (transported through the central channel of the flagellum) from leaking out without polymerization at the distal end.</text>
</comment>
<evidence type="ECO:0000313" key="8">
    <source>
        <dbReference type="EMBL" id="QDU40211.1"/>
    </source>
</evidence>
<evidence type="ECO:0000259" key="6">
    <source>
        <dbReference type="Pfam" id="PF02465"/>
    </source>
</evidence>
<proteinExistence type="inferred from homology"/>
<feature type="domain" description="Flagellar hook-associated protein 2 C-terminal" evidence="7">
    <location>
        <begin position="218"/>
        <end position="397"/>
    </location>
</feature>
<keyword evidence="3" id="KW-0175">Coiled coil</keyword>
<dbReference type="AlphaFoldDB" id="A0A517ZCN4"/>
<dbReference type="GO" id="GO:0009421">
    <property type="term" value="C:bacterial-type flagellum filament cap"/>
    <property type="evidence" value="ECO:0007669"/>
    <property type="project" value="InterPro"/>
</dbReference>
<organism evidence="8 9">
    <name type="scientific">Maioricimonas rarisocia</name>
    <dbReference type="NCBI Taxonomy" id="2528026"/>
    <lineage>
        <taxon>Bacteria</taxon>
        <taxon>Pseudomonadati</taxon>
        <taxon>Planctomycetota</taxon>
        <taxon>Planctomycetia</taxon>
        <taxon>Planctomycetales</taxon>
        <taxon>Planctomycetaceae</taxon>
        <taxon>Maioricimonas</taxon>
    </lineage>
</organism>
<dbReference type="PANTHER" id="PTHR30288">
    <property type="entry name" value="FLAGELLAR CAP/ASSEMBLY PROTEIN FLID"/>
    <property type="match status" value="1"/>
</dbReference>
<evidence type="ECO:0000256" key="2">
    <source>
        <dbReference type="ARBA" id="ARBA00011255"/>
    </source>
</evidence>
<keyword evidence="5" id="KW-0964">Secreted</keyword>
<accession>A0A517ZCN4</accession>
<dbReference type="GO" id="GO:0005576">
    <property type="term" value="C:extracellular region"/>
    <property type="evidence" value="ECO:0007669"/>
    <property type="project" value="UniProtKB-SubCell"/>
</dbReference>
<dbReference type="EMBL" id="CP036275">
    <property type="protein sequence ID" value="QDU40211.1"/>
    <property type="molecule type" value="Genomic_DNA"/>
</dbReference>